<gene>
    <name evidence="1" type="ORF">KSF_042190</name>
</gene>
<accession>A0A8J3IPT9</accession>
<protein>
    <submittedName>
        <fullName evidence="1">Uncharacterized protein</fullName>
    </submittedName>
</protein>
<proteinExistence type="predicted"/>
<reference evidence="1" key="1">
    <citation type="submission" date="2020-10" db="EMBL/GenBank/DDBJ databases">
        <title>Taxonomic study of unclassified bacteria belonging to the class Ktedonobacteria.</title>
        <authorList>
            <person name="Yabe S."/>
            <person name="Wang C.M."/>
            <person name="Zheng Y."/>
            <person name="Sakai Y."/>
            <person name="Cavaletti L."/>
            <person name="Monciardini P."/>
            <person name="Donadio S."/>
        </authorList>
    </citation>
    <scope>NUCLEOTIDE SEQUENCE</scope>
    <source>
        <strain evidence="1">ID150040</strain>
    </source>
</reference>
<evidence type="ECO:0000313" key="1">
    <source>
        <dbReference type="EMBL" id="GHO94171.1"/>
    </source>
</evidence>
<dbReference type="AlphaFoldDB" id="A0A8J3IPT9"/>
<dbReference type="Proteomes" id="UP000597444">
    <property type="component" value="Unassembled WGS sequence"/>
</dbReference>
<organism evidence="1 2">
    <name type="scientific">Reticulibacter mediterranei</name>
    <dbReference type="NCBI Taxonomy" id="2778369"/>
    <lineage>
        <taxon>Bacteria</taxon>
        <taxon>Bacillati</taxon>
        <taxon>Chloroflexota</taxon>
        <taxon>Ktedonobacteria</taxon>
        <taxon>Ktedonobacterales</taxon>
        <taxon>Reticulibacteraceae</taxon>
        <taxon>Reticulibacter</taxon>
    </lineage>
</organism>
<evidence type="ECO:0000313" key="2">
    <source>
        <dbReference type="Proteomes" id="UP000597444"/>
    </source>
</evidence>
<comment type="caution">
    <text evidence="1">The sequence shown here is derived from an EMBL/GenBank/DDBJ whole genome shotgun (WGS) entry which is preliminary data.</text>
</comment>
<keyword evidence="2" id="KW-1185">Reference proteome</keyword>
<sequence length="67" mass="7935">MMGRCLCVIESSAPHFNDLQRREARLVQESERAHQEIMRLRIEQAEQERLKTAQQQARTIYTELHAV</sequence>
<dbReference type="EMBL" id="BNJK01000001">
    <property type="protein sequence ID" value="GHO94171.1"/>
    <property type="molecule type" value="Genomic_DNA"/>
</dbReference>
<name>A0A8J3IPT9_9CHLR</name>